<dbReference type="InterPro" id="IPR000515">
    <property type="entry name" value="MetI-like"/>
</dbReference>
<evidence type="ECO:0000313" key="10">
    <source>
        <dbReference type="Proteomes" id="UP000295008"/>
    </source>
</evidence>
<dbReference type="Pfam" id="PF00528">
    <property type="entry name" value="BPD_transp_1"/>
    <property type="match status" value="1"/>
</dbReference>
<reference evidence="9 10" key="1">
    <citation type="submission" date="2019-03" db="EMBL/GenBank/DDBJ databases">
        <title>Genomic Encyclopedia of Type Strains, Phase IV (KMG-IV): sequencing the most valuable type-strain genomes for metagenomic binning, comparative biology and taxonomic classification.</title>
        <authorList>
            <person name="Goeker M."/>
        </authorList>
    </citation>
    <scope>NUCLEOTIDE SEQUENCE [LARGE SCALE GENOMIC DNA]</scope>
    <source>
        <strain evidence="9 10">LX-B</strain>
    </source>
</reference>
<proteinExistence type="inferred from homology"/>
<dbReference type="Proteomes" id="UP000295008">
    <property type="component" value="Unassembled WGS sequence"/>
</dbReference>
<evidence type="ECO:0000256" key="7">
    <source>
        <dbReference type="RuleBase" id="RU363032"/>
    </source>
</evidence>
<comment type="subcellular location">
    <subcellularLocation>
        <location evidence="1 7">Cell membrane</location>
        <topology evidence="1 7">Multi-pass membrane protein</topology>
    </subcellularLocation>
</comment>
<feature type="domain" description="ABC transmembrane type-1" evidence="8">
    <location>
        <begin position="68"/>
        <end position="282"/>
    </location>
</feature>
<feature type="transmembrane region" description="Helical" evidence="7">
    <location>
        <begin position="105"/>
        <end position="126"/>
    </location>
</feature>
<dbReference type="Gene3D" id="1.10.3720.10">
    <property type="entry name" value="MetI-like"/>
    <property type="match status" value="1"/>
</dbReference>
<evidence type="ECO:0000256" key="3">
    <source>
        <dbReference type="ARBA" id="ARBA00022475"/>
    </source>
</evidence>
<organism evidence="9 10">
    <name type="scientific">Hydrogenispora ethanolica</name>
    <dbReference type="NCBI Taxonomy" id="1082276"/>
    <lineage>
        <taxon>Bacteria</taxon>
        <taxon>Bacillati</taxon>
        <taxon>Bacillota</taxon>
        <taxon>Hydrogenispora</taxon>
    </lineage>
</organism>
<keyword evidence="2 7" id="KW-0813">Transport</keyword>
<dbReference type="PANTHER" id="PTHR43005">
    <property type="entry name" value="BLR7065 PROTEIN"/>
    <property type="match status" value="1"/>
</dbReference>
<gene>
    <name evidence="9" type="ORF">EDC14_10312</name>
</gene>
<comment type="caution">
    <text evidence="9">The sequence shown here is derived from an EMBL/GenBank/DDBJ whole genome shotgun (WGS) entry which is preliminary data.</text>
</comment>
<evidence type="ECO:0000256" key="4">
    <source>
        <dbReference type="ARBA" id="ARBA00022692"/>
    </source>
</evidence>
<keyword evidence="3" id="KW-1003">Cell membrane</keyword>
<dbReference type="EMBL" id="SLUN01000031">
    <property type="protein sequence ID" value="TCL61833.1"/>
    <property type="molecule type" value="Genomic_DNA"/>
</dbReference>
<dbReference type="InterPro" id="IPR035906">
    <property type="entry name" value="MetI-like_sf"/>
</dbReference>
<dbReference type="SUPFAM" id="SSF161098">
    <property type="entry name" value="MetI-like"/>
    <property type="match status" value="1"/>
</dbReference>
<feature type="transmembrane region" description="Helical" evidence="7">
    <location>
        <begin position="15"/>
        <end position="34"/>
    </location>
</feature>
<dbReference type="PROSITE" id="PS50928">
    <property type="entry name" value="ABC_TM1"/>
    <property type="match status" value="1"/>
</dbReference>
<feature type="transmembrane region" description="Helical" evidence="7">
    <location>
        <begin position="68"/>
        <end position="93"/>
    </location>
</feature>
<dbReference type="AlphaFoldDB" id="A0A4R1R863"/>
<dbReference type="PANTHER" id="PTHR43005:SF1">
    <property type="entry name" value="SPERMIDINE_PUTRESCINE TRANSPORT SYSTEM PERMEASE PROTEIN"/>
    <property type="match status" value="1"/>
</dbReference>
<accession>A0A4R1R863</accession>
<keyword evidence="6 7" id="KW-0472">Membrane</keyword>
<evidence type="ECO:0000259" key="8">
    <source>
        <dbReference type="PROSITE" id="PS50928"/>
    </source>
</evidence>
<dbReference type="CDD" id="cd06261">
    <property type="entry name" value="TM_PBP2"/>
    <property type="match status" value="1"/>
</dbReference>
<evidence type="ECO:0000313" key="9">
    <source>
        <dbReference type="EMBL" id="TCL61833.1"/>
    </source>
</evidence>
<evidence type="ECO:0000256" key="1">
    <source>
        <dbReference type="ARBA" id="ARBA00004651"/>
    </source>
</evidence>
<comment type="similarity">
    <text evidence="7">Belongs to the binding-protein-dependent transport system permease family.</text>
</comment>
<protein>
    <submittedName>
        <fullName evidence="9">Carbohydrate ABC transporter membrane protein 1 (CUT1 family)</fullName>
    </submittedName>
</protein>
<dbReference type="GO" id="GO:0055085">
    <property type="term" value="P:transmembrane transport"/>
    <property type="evidence" value="ECO:0007669"/>
    <property type="project" value="InterPro"/>
</dbReference>
<keyword evidence="4 7" id="KW-0812">Transmembrane</keyword>
<dbReference type="RefSeq" id="WP_132016084.1">
    <property type="nucleotide sequence ID" value="NZ_SLUN01000031.1"/>
</dbReference>
<keyword evidence="5 7" id="KW-1133">Transmembrane helix</keyword>
<evidence type="ECO:0000256" key="2">
    <source>
        <dbReference type="ARBA" id="ARBA00022448"/>
    </source>
</evidence>
<sequence length="292" mass="32678">MVKNQVHFSLSSPKAAPYVFVMPAVLILAALIIYPTVLALQNSLQTANGFGFDSYFKIFRDSLVWQTLLNTCIFTVISVIGHYLLGLAIALLTNDRIYGKSFFRVCFLIPWMFPAVVPGIIWRWMLHGQFGIVNSFLQHLGLIDSYIPWLASPNTALIMVILANIWRGFPLYVATLLAGLQTIPRAMYDAAEVDGANWFSTFWYVTLPQLKGVSIVMLLTDTIWQFNNFTMVQTMTMGGPGHSSEVLPTLIYKNAFNYNDYALASALGILLLLVMLIPGFIYVSHSLKSDKA</sequence>
<evidence type="ECO:0000256" key="5">
    <source>
        <dbReference type="ARBA" id="ARBA00022989"/>
    </source>
</evidence>
<evidence type="ECO:0000256" key="6">
    <source>
        <dbReference type="ARBA" id="ARBA00023136"/>
    </source>
</evidence>
<keyword evidence="10" id="KW-1185">Reference proteome</keyword>
<name>A0A4R1R863_HYDET</name>
<feature type="transmembrane region" description="Helical" evidence="7">
    <location>
        <begin position="261"/>
        <end position="283"/>
    </location>
</feature>
<dbReference type="OrthoDB" id="9761387at2"/>
<dbReference type="GO" id="GO:0005886">
    <property type="term" value="C:plasma membrane"/>
    <property type="evidence" value="ECO:0007669"/>
    <property type="project" value="UniProtKB-SubCell"/>
</dbReference>